<keyword evidence="3" id="KW-0808">Transferase</keyword>
<reference evidence="3 4" key="1">
    <citation type="submission" date="2016-10" db="EMBL/GenBank/DDBJ databases">
        <authorList>
            <person name="de Groot N.N."/>
        </authorList>
    </citation>
    <scope>NUCLEOTIDE SEQUENCE [LARGE SCALE GENOMIC DNA]</scope>
    <source>
        <strain evidence="3 4">DSM 26656</strain>
    </source>
</reference>
<evidence type="ECO:0000313" key="4">
    <source>
        <dbReference type="Proteomes" id="UP000236743"/>
    </source>
</evidence>
<dbReference type="OrthoDB" id="5355061at2"/>
<gene>
    <name evidence="3" type="ORF">SAMN04488115_11619</name>
</gene>
<dbReference type="InterPro" id="IPR011034">
    <property type="entry name" value="Formyl_transferase-like_C_sf"/>
</dbReference>
<dbReference type="Pfam" id="PF02911">
    <property type="entry name" value="Formyl_trans_C"/>
    <property type="match status" value="1"/>
</dbReference>
<feature type="domain" description="Formyl transferase C-terminal" evidence="2">
    <location>
        <begin position="185"/>
        <end position="256"/>
    </location>
</feature>
<dbReference type="Gene3D" id="3.40.50.12230">
    <property type="match status" value="1"/>
</dbReference>
<proteinExistence type="predicted"/>
<evidence type="ECO:0000313" key="3">
    <source>
        <dbReference type="EMBL" id="SEG80243.1"/>
    </source>
</evidence>
<keyword evidence="4" id="KW-1185">Reference proteome</keyword>
<organism evidence="3 4">
    <name type="scientific">Bosea lathyri</name>
    <dbReference type="NCBI Taxonomy" id="1036778"/>
    <lineage>
        <taxon>Bacteria</taxon>
        <taxon>Pseudomonadati</taxon>
        <taxon>Pseudomonadota</taxon>
        <taxon>Alphaproteobacteria</taxon>
        <taxon>Hyphomicrobiales</taxon>
        <taxon>Boseaceae</taxon>
        <taxon>Bosea</taxon>
    </lineage>
</organism>
<dbReference type="SUPFAM" id="SSF53328">
    <property type="entry name" value="Formyltransferase"/>
    <property type="match status" value="1"/>
</dbReference>
<dbReference type="SUPFAM" id="SSF50486">
    <property type="entry name" value="FMT C-terminal domain-like"/>
    <property type="match status" value="1"/>
</dbReference>
<sequence>MTFLLFGGGLAGRLAAEALCKRHGGQMAAIVWDAATGEPPADLGIPLIDIADAASAADMALCSGFGHILPGALIDSFPSGAFNAHPSLLPSYRGRHAVQWAIASGETVLGVSLHEMTKQIDQGAVLLMRGRRFGLSESYLAISESLCEMAAQMLVEFVDATLSGVALPPIPIDPRADRYYPRRTEANNRIDWTQSSHEIINAVRATAPAYPATFRHPDGRRVAVNGVTVGRIPGQVLIATSSGCLVATGDGTVWIESDEMLARGDILT</sequence>
<dbReference type="AlphaFoldDB" id="A0A1H6D636"/>
<dbReference type="GO" id="GO:0004479">
    <property type="term" value="F:methionyl-tRNA formyltransferase activity"/>
    <property type="evidence" value="ECO:0007669"/>
    <property type="project" value="TreeGrafter"/>
</dbReference>
<feature type="domain" description="Formyl transferase N-terminal" evidence="1">
    <location>
        <begin position="54"/>
        <end position="151"/>
    </location>
</feature>
<protein>
    <submittedName>
        <fullName evidence="3">Formyl transferase, C-terminal domain</fullName>
    </submittedName>
</protein>
<dbReference type="InterPro" id="IPR036477">
    <property type="entry name" value="Formyl_transf_N_sf"/>
</dbReference>
<name>A0A1H6D636_9HYPH</name>
<dbReference type="EMBL" id="FNUY01000016">
    <property type="protein sequence ID" value="SEG80243.1"/>
    <property type="molecule type" value="Genomic_DNA"/>
</dbReference>
<dbReference type="InterPro" id="IPR002376">
    <property type="entry name" value="Formyl_transf_N"/>
</dbReference>
<dbReference type="RefSeq" id="WP_103875358.1">
    <property type="nucleotide sequence ID" value="NZ_FNUY01000016.1"/>
</dbReference>
<dbReference type="Pfam" id="PF00551">
    <property type="entry name" value="Formyl_trans_N"/>
    <property type="match status" value="1"/>
</dbReference>
<dbReference type="InterPro" id="IPR005793">
    <property type="entry name" value="Formyl_trans_C"/>
</dbReference>
<dbReference type="PANTHER" id="PTHR11138">
    <property type="entry name" value="METHIONYL-TRNA FORMYLTRANSFERASE"/>
    <property type="match status" value="1"/>
</dbReference>
<dbReference type="Proteomes" id="UP000236743">
    <property type="component" value="Unassembled WGS sequence"/>
</dbReference>
<dbReference type="PANTHER" id="PTHR11138:SF5">
    <property type="entry name" value="METHIONYL-TRNA FORMYLTRANSFERASE, MITOCHONDRIAL"/>
    <property type="match status" value="1"/>
</dbReference>
<accession>A0A1H6D636</accession>
<evidence type="ECO:0000259" key="2">
    <source>
        <dbReference type="Pfam" id="PF02911"/>
    </source>
</evidence>
<evidence type="ECO:0000259" key="1">
    <source>
        <dbReference type="Pfam" id="PF00551"/>
    </source>
</evidence>